<evidence type="ECO:0000256" key="2">
    <source>
        <dbReference type="SAM" id="MobiDB-lite"/>
    </source>
</evidence>
<sequence length="157" mass="18057">MFKGLRSIAGRMQKALTGKELVGMDKHGNRYVLFQPDKGRPPRRMVDPYNGVYDQDKIHKLWSMWLAQSREDAPTEEDMEAYDRQQEILAARVKKVQEEDEKVRLQEMMERQIDTESSGSVSIEGVMEAMNKDKKPDEKPGSGGGKFQPQGWNPNKE</sequence>
<evidence type="ECO:0008006" key="5">
    <source>
        <dbReference type="Google" id="ProtNLM"/>
    </source>
</evidence>
<proteinExistence type="inferred from homology"/>
<dbReference type="GO" id="GO:0045271">
    <property type="term" value="C:respiratory chain complex I"/>
    <property type="evidence" value="ECO:0007669"/>
    <property type="project" value="InterPro"/>
</dbReference>
<evidence type="ECO:0000313" key="4">
    <source>
        <dbReference type="EMBL" id="CAE0680557.1"/>
    </source>
</evidence>
<feature type="region of interest" description="Disordered" evidence="2">
    <location>
        <begin position="109"/>
        <end position="157"/>
    </location>
</feature>
<accession>A0A6V3TEK4</accession>
<dbReference type="InterPro" id="IPR052618">
    <property type="entry name" value="ComplexI_NDUFA12"/>
</dbReference>
<comment type="similarity">
    <text evidence="1">Belongs to the complex I NDUFA12 subunit family.</text>
</comment>
<organism evidence="4">
    <name type="scientific">Lotharella globosa</name>
    <dbReference type="NCBI Taxonomy" id="91324"/>
    <lineage>
        <taxon>Eukaryota</taxon>
        <taxon>Sar</taxon>
        <taxon>Rhizaria</taxon>
        <taxon>Cercozoa</taxon>
        <taxon>Chlorarachniophyceae</taxon>
        <taxon>Lotharella</taxon>
    </lineage>
</organism>
<dbReference type="EMBL" id="HBIV01046256">
    <property type="protein sequence ID" value="CAE0680557.1"/>
    <property type="molecule type" value="Transcribed_RNA"/>
</dbReference>
<dbReference type="GO" id="GO:0032981">
    <property type="term" value="P:mitochondrial respiratory chain complex I assembly"/>
    <property type="evidence" value="ECO:0007669"/>
    <property type="project" value="TreeGrafter"/>
</dbReference>
<dbReference type="PANTHER" id="PTHR32470">
    <property type="entry name" value="ADH DEHYDROGENASE [UBIQUINONE] 1 ALPHA SUBCOMPLEX ASSEMBLY FACTOR 2"/>
    <property type="match status" value="1"/>
</dbReference>
<evidence type="ECO:0000313" key="3">
    <source>
        <dbReference type="EMBL" id="CAE0680556.1"/>
    </source>
</evidence>
<dbReference type="InterPro" id="IPR007763">
    <property type="entry name" value="NDUFA12"/>
</dbReference>
<dbReference type="EMBL" id="HBIV01046255">
    <property type="protein sequence ID" value="CAE0680556.1"/>
    <property type="molecule type" value="Transcribed_RNA"/>
</dbReference>
<dbReference type="AlphaFoldDB" id="A0A6V3TEK4"/>
<dbReference type="Pfam" id="PF05071">
    <property type="entry name" value="NDUFA12"/>
    <property type="match status" value="1"/>
</dbReference>
<dbReference type="GO" id="GO:0005739">
    <property type="term" value="C:mitochondrion"/>
    <property type="evidence" value="ECO:0007669"/>
    <property type="project" value="TreeGrafter"/>
</dbReference>
<feature type="compositionally biased region" description="Basic and acidic residues" evidence="2">
    <location>
        <begin position="130"/>
        <end position="140"/>
    </location>
</feature>
<name>A0A6V3TEK4_9EUKA</name>
<protein>
    <recommendedName>
        <fullName evidence="5">NADH dehydrogenase [ubiquinone] 1 alpha subcomplex subunit 12</fullName>
    </recommendedName>
</protein>
<reference evidence="4" key="1">
    <citation type="submission" date="2021-01" db="EMBL/GenBank/DDBJ databases">
        <authorList>
            <person name="Corre E."/>
            <person name="Pelletier E."/>
            <person name="Niang G."/>
            <person name="Scheremetjew M."/>
            <person name="Finn R."/>
            <person name="Kale V."/>
            <person name="Holt S."/>
            <person name="Cochrane G."/>
            <person name="Meng A."/>
            <person name="Brown T."/>
            <person name="Cohen L."/>
        </authorList>
    </citation>
    <scope>NUCLEOTIDE SEQUENCE</scope>
    <source>
        <strain evidence="4">CCCM811</strain>
    </source>
</reference>
<dbReference type="PANTHER" id="PTHR32470:SF2">
    <property type="entry name" value="NADH DEHYDROGENASE [UBIQUINONE] 1 ALPHA SUBCOMPLEX ASSEMBLY FACTOR 2"/>
    <property type="match status" value="1"/>
</dbReference>
<gene>
    <name evidence="3" type="ORF">LGLO00237_LOCUS32342</name>
    <name evidence="4" type="ORF">LGLO00237_LOCUS32343</name>
</gene>
<evidence type="ECO:0000256" key="1">
    <source>
        <dbReference type="ARBA" id="ARBA00007355"/>
    </source>
</evidence>